<evidence type="ECO:0000313" key="3">
    <source>
        <dbReference type="Proteomes" id="UP001268610"/>
    </source>
</evidence>
<comment type="caution">
    <text evidence="2">The sequence shown here is derived from an EMBL/GenBank/DDBJ whole genome shotgun (WGS) entry which is preliminary data.</text>
</comment>
<feature type="transmembrane region" description="Helical" evidence="1">
    <location>
        <begin position="41"/>
        <end position="62"/>
    </location>
</feature>
<feature type="transmembrane region" description="Helical" evidence="1">
    <location>
        <begin position="17"/>
        <end position="35"/>
    </location>
</feature>
<keyword evidence="1" id="KW-0472">Membrane</keyword>
<evidence type="ECO:0000256" key="1">
    <source>
        <dbReference type="SAM" id="Phobius"/>
    </source>
</evidence>
<protein>
    <submittedName>
        <fullName evidence="2">Uncharacterized protein</fullName>
    </submittedName>
</protein>
<keyword evidence="1" id="KW-0812">Transmembrane</keyword>
<dbReference type="EMBL" id="JAVLSF010000012">
    <property type="protein sequence ID" value="MDR9775023.1"/>
    <property type="molecule type" value="Genomic_DNA"/>
</dbReference>
<dbReference type="Proteomes" id="UP001268610">
    <property type="component" value="Unassembled WGS sequence"/>
</dbReference>
<keyword evidence="1" id="KW-1133">Transmembrane helix</keyword>
<accession>A0AAJ2LMR8</accession>
<name>A0AAJ2LMR8_9HYPH</name>
<feature type="transmembrane region" description="Helical" evidence="1">
    <location>
        <begin position="191"/>
        <end position="214"/>
    </location>
</feature>
<feature type="transmembrane region" description="Helical" evidence="1">
    <location>
        <begin position="164"/>
        <end position="185"/>
    </location>
</feature>
<evidence type="ECO:0000313" key="2">
    <source>
        <dbReference type="EMBL" id="MDR9775023.1"/>
    </source>
</evidence>
<dbReference type="RefSeq" id="WP_310857330.1">
    <property type="nucleotide sequence ID" value="NZ_JAVLSD010000032.1"/>
</dbReference>
<sequence>MGGIFKQFDFYTIRARIFPALLAGLPTFALLFVGLRWDHLHLSNVIVGGMSLLLLFALADIARRTGKDVEKRLGTRATPELWLNDNDALDRITKDRYKAYVAQQLGIQAPTADDEIQDQTAALEFYQSAGNWLRDATRDRKRFNILFDELVTYGFRRNLLGLKWTAVALNTLALLICAIASVFGLPYSEGIAYFGEKIAVVIVAVVLHSAYMILGVTEKSVRDASNSYGIQLILSCETLMRLTKGPRKRAATSRKIADT</sequence>
<reference evidence="2" key="1">
    <citation type="submission" date="2023-04" db="EMBL/GenBank/DDBJ databases">
        <title>Genomic characterization of faba bean (Vicia faba) microsymbionts in Mexican soils.</title>
        <authorList>
            <person name="Rivera Orduna F.N."/>
            <person name="Guevara-Luna J."/>
            <person name="Yan J."/>
            <person name="Arroyo-Herrera I."/>
            <person name="Li Y."/>
            <person name="Vasquez-Murrieta M.S."/>
            <person name="Wang E.T."/>
        </authorList>
    </citation>
    <scope>NUCLEOTIDE SEQUENCE</scope>
    <source>
        <strain evidence="2">CH26</strain>
    </source>
</reference>
<dbReference type="AlphaFoldDB" id="A0AAJ2LMR8"/>
<organism evidence="2 3">
    <name type="scientific">Rhizobium hidalgonense</name>
    <dbReference type="NCBI Taxonomy" id="1538159"/>
    <lineage>
        <taxon>Bacteria</taxon>
        <taxon>Pseudomonadati</taxon>
        <taxon>Pseudomonadota</taxon>
        <taxon>Alphaproteobacteria</taxon>
        <taxon>Hyphomicrobiales</taxon>
        <taxon>Rhizobiaceae</taxon>
        <taxon>Rhizobium/Agrobacterium group</taxon>
        <taxon>Rhizobium</taxon>
    </lineage>
</organism>
<proteinExistence type="predicted"/>
<gene>
    <name evidence="2" type="ORF">RJJ65_20670</name>
</gene>